<feature type="transmembrane region" description="Helical" evidence="5">
    <location>
        <begin position="20"/>
        <end position="40"/>
    </location>
</feature>
<feature type="transmembrane region" description="Helical" evidence="5">
    <location>
        <begin position="52"/>
        <end position="71"/>
    </location>
</feature>
<evidence type="ECO:0000313" key="8">
    <source>
        <dbReference type="EMBL" id="UXP30685.1"/>
    </source>
</evidence>
<name>A0ABY6CKS0_9BACT</name>
<keyword evidence="5" id="KW-0874">Quinone</keyword>
<sequence length="484" mass="53640">MKQTEFIAYVTQLIGEFGYLLPEMTLIVGSLVVILFDLIYKGQQGQIVKTALTLMVLVLAACAVATITVDGSFLNGVLAQSALIRNLKWFFILMTALVLLFPNSKIQSSKGEYHYLILMVLLGAMFLIQVQNLLLFYVSLELVSITSYVLIAFSFHRKGFEAGIKYLLFGAMSSGLLLYGLSLMYGLTGSLDIQQLSELVMLDYDTTWLNMALLLFFVGVFFKLALIPFHIWSPDAYEAGPTAAVAYISVLPKVAILVFFYHFTSAISNLEPNIIDWRYMISALAVGSMFVGNLSALWQNNAKRMLAYSSIAHSGTLLIGVIVGTSFGFQALIFYSVVYGFMNLAAFYFVDWMEENGIETISGLAGLGVKIPTMGVMITVVLISLVGLPPTGGFTAKLLLFSSLWDTYLATDQSYLLWLFVLGILNSAISLFYYLRIPYYLFLKSRNEDSPVSVTATRVTWMAVVVALVLVTFFASDVLFAMLF</sequence>
<organism evidence="8 9">
    <name type="scientific">Reichenbachiella agarivorans</name>
    <dbReference type="NCBI Taxonomy" id="2979464"/>
    <lineage>
        <taxon>Bacteria</taxon>
        <taxon>Pseudomonadati</taxon>
        <taxon>Bacteroidota</taxon>
        <taxon>Cytophagia</taxon>
        <taxon>Cytophagales</taxon>
        <taxon>Reichenbachiellaceae</taxon>
        <taxon>Reichenbachiella</taxon>
    </lineage>
</organism>
<keyword evidence="4 5" id="KW-0472">Membrane</keyword>
<feature type="transmembrane region" description="Helical" evidence="5">
    <location>
        <begin position="83"/>
        <end position="101"/>
    </location>
</feature>
<comment type="similarity">
    <text evidence="5">Belongs to the complex I subunit 2 family.</text>
</comment>
<evidence type="ECO:0000256" key="4">
    <source>
        <dbReference type="ARBA" id="ARBA00023136"/>
    </source>
</evidence>
<proteinExistence type="inferred from homology"/>
<keyword evidence="2 5" id="KW-0812">Transmembrane</keyword>
<keyword evidence="5" id="KW-1003">Cell membrane</keyword>
<feature type="domain" description="NADH:quinone oxidoreductase/Mrp antiporter transmembrane" evidence="7">
    <location>
        <begin position="131"/>
        <end position="409"/>
    </location>
</feature>
<accession>A0ABY6CKS0</accession>
<reference evidence="8" key="1">
    <citation type="submission" date="2022-09" db="EMBL/GenBank/DDBJ databases">
        <title>Comparative genomics and taxonomic characterization of three novel marine species of genus Reichenbachiella exhibiting antioxidant and polysaccharide degradation activities.</title>
        <authorList>
            <person name="Muhammad N."/>
            <person name="Lee Y.-J."/>
            <person name="Ko J."/>
            <person name="Kim S.-G."/>
        </authorList>
    </citation>
    <scope>NUCLEOTIDE SEQUENCE</scope>
    <source>
        <strain evidence="8">BKB1-1</strain>
    </source>
</reference>
<dbReference type="Pfam" id="PF00361">
    <property type="entry name" value="Proton_antipo_M"/>
    <property type="match status" value="1"/>
</dbReference>
<feature type="transmembrane region" description="Helical" evidence="5">
    <location>
        <begin position="136"/>
        <end position="155"/>
    </location>
</feature>
<dbReference type="RefSeq" id="WP_262308131.1">
    <property type="nucleotide sequence ID" value="NZ_CP106679.1"/>
</dbReference>
<feature type="transmembrane region" description="Helical" evidence="5">
    <location>
        <begin position="456"/>
        <end position="483"/>
    </location>
</feature>
<evidence type="ECO:0000256" key="6">
    <source>
        <dbReference type="RuleBase" id="RU000320"/>
    </source>
</evidence>
<feature type="transmembrane region" description="Helical" evidence="5">
    <location>
        <begin position="305"/>
        <end position="323"/>
    </location>
</feature>
<dbReference type="PANTHER" id="PTHR22773">
    <property type="entry name" value="NADH DEHYDROGENASE"/>
    <property type="match status" value="1"/>
</dbReference>
<feature type="transmembrane region" description="Helical" evidence="5">
    <location>
        <begin position="167"/>
        <end position="188"/>
    </location>
</feature>
<keyword evidence="5" id="KW-0813">Transport</keyword>
<feature type="transmembrane region" description="Helical" evidence="5">
    <location>
        <begin position="279"/>
        <end position="298"/>
    </location>
</feature>
<dbReference type="InterPro" id="IPR010096">
    <property type="entry name" value="NADH-Q_OxRdtase_suN/2"/>
</dbReference>
<dbReference type="EMBL" id="CP106679">
    <property type="protein sequence ID" value="UXP30685.1"/>
    <property type="molecule type" value="Genomic_DNA"/>
</dbReference>
<evidence type="ECO:0000313" key="9">
    <source>
        <dbReference type="Proteomes" id="UP001065174"/>
    </source>
</evidence>
<evidence type="ECO:0000259" key="7">
    <source>
        <dbReference type="Pfam" id="PF00361"/>
    </source>
</evidence>
<keyword evidence="5" id="KW-1278">Translocase</keyword>
<feature type="transmembrane region" description="Helical" evidence="5">
    <location>
        <begin position="371"/>
        <end position="395"/>
    </location>
</feature>
<comment type="function">
    <text evidence="5">NDH-1 shuttles electrons from NADH, via FMN and iron-sulfur (Fe-S) centers, to quinones in the respiratory chain. The immediate electron acceptor for the enzyme in this species is believed to be a menaquinone. Couples the redox reaction to proton translocation (for every two electrons transferred, four hydrogen ions are translocated across the cytoplasmic membrane), and thus conserves the redox energy in a proton gradient.</text>
</comment>
<gene>
    <name evidence="5" type="primary">nuoN</name>
    <name evidence="8" type="ORF">N6H18_09995</name>
</gene>
<feature type="transmembrane region" description="Helical" evidence="5">
    <location>
        <begin position="415"/>
        <end position="435"/>
    </location>
</feature>
<comment type="subcellular location">
    <subcellularLocation>
        <location evidence="5">Cell membrane</location>
        <topology evidence="5">Multi-pass membrane protein</topology>
    </subcellularLocation>
    <subcellularLocation>
        <location evidence="1">Endomembrane system</location>
        <topology evidence="1">Multi-pass membrane protein</topology>
    </subcellularLocation>
    <subcellularLocation>
        <location evidence="6">Membrane</location>
        <topology evidence="6">Multi-pass membrane protein</topology>
    </subcellularLocation>
</comment>
<evidence type="ECO:0000256" key="1">
    <source>
        <dbReference type="ARBA" id="ARBA00004127"/>
    </source>
</evidence>
<evidence type="ECO:0000256" key="5">
    <source>
        <dbReference type="HAMAP-Rule" id="MF_00445"/>
    </source>
</evidence>
<keyword evidence="5" id="KW-0520">NAD</keyword>
<dbReference type="InterPro" id="IPR003918">
    <property type="entry name" value="NADH_UbQ_OxRdtase"/>
</dbReference>
<feature type="transmembrane region" description="Helical" evidence="5">
    <location>
        <begin position="244"/>
        <end position="267"/>
    </location>
</feature>
<feature type="transmembrane region" description="Helical" evidence="5">
    <location>
        <begin position="113"/>
        <end position="130"/>
    </location>
</feature>
<protein>
    <recommendedName>
        <fullName evidence="5">NADH-quinone oxidoreductase subunit N</fullName>
        <ecNumber evidence="5">7.1.1.-</ecNumber>
    </recommendedName>
    <alternativeName>
        <fullName evidence="5">NADH dehydrogenase I subunit N</fullName>
    </alternativeName>
    <alternativeName>
        <fullName evidence="5">NDH-1 subunit N</fullName>
    </alternativeName>
</protein>
<dbReference type="Proteomes" id="UP001065174">
    <property type="component" value="Chromosome"/>
</dbReference>
<dbReference type="HAMAP" id="MF_00445">
    <property type="entry name" value="NDH1_NuoN_1"/>
    <property type="match status" value="1"/>
</dbReference>
<comment type="catalytic activity">
    <reaction evidence="5">
        <text>a quinone + NADH + 5 H(+)(in) = a quinol + NAD(+) + 4 H(+)(out)</text>
        <dbReference type="Rhea" id="RHEA:57888"/>
        <dbReference type="ChEBI" id="CHEBI:15378"/>
        <dbReference type="ChEBI" id="CHEBI:24646"/>
        <dbReference type="ChEBI" id="CHEBI:57540"/>
        <dbReference type="ChEBI" id="CHEBI:57945"/>
        <dbReference type="ChEBI" id="CHEBI:132124"/>
    </reaction>
</comment>
<dbReference type="PRINTS" id="PR01437">
    <property type="entry name" value="NUOXDRDTASE4"/>
</dbReference>
<keyword evidence="9" id="KW-1185">Reference proteome</keyword>
<dbReference type="InterPro" id="IPR001750">
    <property type="entry name" value="ND/Mrp_TM"/>
</dbReference>
<evidence type="ECO:0000256" key="2">
    <source>
        <dbReference type="ARBA" id="ARBA00022692"/>
    </source>
</evidence>
<feature type="transmembrane region" description="Helical" evidence="5">
    <location>
        <begin position="329"/>
        <end position="350"/>
    </location>
</feature>
<comment type="subunit">
    <text evidence="5">NDH-1 is composed of 14 different subunits. Subunits NuoA, H, J, K, L, M, N constitute the membrane sector of the complex.</text>
</comment>
<dbReference type="EC" id="7.1.1.-" evidence="5"/>
<keyword evidence="3 5" id="KW-1133">Transmembrane helix</keyword>
<evidence type="ECO:0000256" key="3">
    <source>
        <dbReference type="ARBA" id="ARBA00022989"/>
    </source>
</evidence>
<feature type="transmembrane region" description="Helical" evidence="5">
    <location>
        <begin position="208"/>
        <end position="232"/>
    </location>
</feature>
<dbReference type="NCBIfam" id="TIGR01770">
    <property type="entry name" value="NDH_I_N"/>
    <property type="match status" value="1"/>
</dbReference>